<dbReference type="Proteomes" id="UP000186931">
    <property type="component" value="Unassembled WGS sequence"/>
</dbReference>
<evidence type="ECO:0000313" key="1">
    <source>
        <dbReference type="EMBL" id="OFE43752.1"/>
    </source>
</evidence>
<gene>
    <name evidence="1" type="ORF">BJN41_05190</name>
</gene>
<sequence>MNTLSISDIFSQFSYYQEHYLSILSTPEQYYTAVKGAYIHVWPFAPQDLYLGDLLQLWFSEKWLIQSTCQLLSDHPDNGTKKPLQRDHDLYLYQLVGSALSGSNRSRVWSVSEQKQLRVELDSAFRYLCEYKATSQPAVSKSELIAALKNGV</sequence>
<comment type="caution">
    <text evidence="1">The sequence shown here is derived from an EMBL/GenBank/DDBJ whole genome shotgun (WGS) entry which is preliminary data.</text>
</comment>
<organism evidence="1 2">
    <name type="scientific">Acinetobacter towneri</name>
    <dbReference type="NCBI Taxonomy" id="202956"/>
    <lineage>
        <taxon>Bacteria</taxon>
        <taxon>Pseudomonadati</taxon>
        <taxon>Pseudomonadota</taxon>
        <taxon>Gammaproteobacteria</taxon>
        <taxon>Moraxellales</taxon>
        <taxon>Moraxellaceae</taxon>
        <taxon>Acinetobacter</taxon>
    </lineage>
</organism>
<accession>A0A1E8E251</accession>
<dbReference type="EMBL" id="MKQS01000009">
    <property type="protein sequence ID" value="OFE43752.1"/>
    <property type="molecule type" value="Genomic_DNA"/>
</dbReference>
<dbReference type="AlphaFoldDB" id="A0A1E8E251"/>
<dbReference type="eggNOG" id="ENOG5031RES">
    <property type="taxonomic scope" value="Bacteria"/>
</dbReference>
<reference evidence="1 2" key="1">
    <citation type="submission" date="2016-10" db="EMBL/GenBank/DDBJ databases">
        <title>Genome of airborne Acinetobacter sp. 5-2Ac02 in the hospital environment: Species near to Acinetobacter towneri.</title>
        <authorList>
            <person name="Barbosa B."/>
            <person name="Fernandez-Garcia L."/>
            <person name="Gato E."/>
            <person name="Leao R."/>
            <person name="Albano R."/>
            <person name="Fernandez B."/>
            <person name="Fernandez-Cuenca F."/>
            <person name="Marques E."/>
            <person name="Tomas M."/>
        </authorList>
    </citation>
    <scope>NUCLEOTIDE SEQUENCE [LARGE SCALE GENOMIC DNA]</scope>
    <source>
        <strain evidence="1 2">5-2Ac02</strain>
    </source>
</reference>
<protein>
    <submittedName>
        <fullName evidence="1">Uncharacterized protein</fullName>
    </submittedName>
</protein>
<evidence type="ECO:0000313" key="2">
    <source>
        <dbReference type="Proteomes" id="UP000186931"/>
    </source>
</evidence>
<name>A0A1E8E251_9GAMM</name>
<proteinExistence type="predicted"/>
<dbReference type="RefSeq" id="WP_019837681.1">
    <property type="nucleotide sequence ID" value="NZ_CP183897.1"/>
</dbReference>